<evidence type="ECO:0000259" key="9">
    <source>
        <dbReference type="Pfam" id="PF02771"/>
    </source>
</evidence>
<dbReference type="InterPro" id="IPR037069">
    <property type="entry name" value="AcylCoA_DH/ox_N_sf"/>
</dbReference>
<dbReference type="GO" id="GO:0050660">
    <property type="term" value="F:flavin adenine dinucleotide binding"/>
    <property type="evidence" value="ECO:0007669"/>
    <property type="project" value="InterPro"/>
</dbReference>
<dbReference type="PANTHER" id="PTHR43884:SF20">
    <property type="entry name" value="ACYL-COA DEHYDROGENASE FADE28"/>
    <property type="match status" value="1"/>
</dbReference>
<evidence type="ECO:0000256" key="3">
    <source>
        <dbReference type="ARBA" id="ARBA00022630"/>
    </source>
</evidence>
<dbReference type="PANTHER" id="PTHR43884">
    <property type="entry name" value="ACYL-COA DEHYDROGENASE"/>
    <property type="match status" value="1"/>
</dbReference>
<evidence type="ECO:0000259" key="8">
    <source>
        <dbReference type="Pfam" id="PF02770"/>
    </source>
</evidence>
<evidence type="ECO:0000256" key="4">
    <source>
        <dbReference type="ARBA" id="ARBA00022827"/>
    </source>
</evidence>
<dbReference type="Pfam" id="PF02770">
    <property type="entry name" value="Acyl-CoA_dh_M"/>
    <property type="match status" value="1"/>
</dbReference>
<comment type="cofactor">
    <cofactor evidence="1 6">
        <name>FAD</name>
        <dbReference type="ChEBI" id="CHEBI:57692"/>
    </cofactor>
</comment>
<dbReference type="Proteomes" id="UP000075502">
    <property type="component" value="Unassembled WGS sequence"/>
</dbReference>
<dbReference type="InterPro" id="IPR036250">
    <property type="entry name" value="AcylCo_DH-like_C"/>
</dbReference>
<dbReference type="AlphaFoldDB" id="A0A150TPJ4"/>
<dbReference type="InterPro" id="IPR013786">
    <property type="entry name" value="AcylCoA_DH/ox_N"/>
</dbReference>
<feature type="domain" description="Acyl-CoA dehydrogenase/oxidase C-terminal" evidence="7">
    <location>
        <begin position="225"/>
        <end position="377"/>
    </location>
</feature>
<name>A0A150TPJ4_SORCE</name>
<dbReference type="Pfam" id="PF02771">
    <property type="entry name" value="Acyl-CoA_dh_N"/>
    <property type="match status" value="1"/>
</dbReference>
<organism evidence="10 11">
    <name type="scientific">Sorangium cellulosum</name>
    <name type="common">Polyangium cellulosum</name>
    <dbReference type="NCBI Taxonomy" id="56"/>
    <lineage>
        <taxon>Bacteria</taxon>
        <taxon>Pseudomonadati</taxon>
        <taxon>Myxococcota</taxon>
        <taxon>Polyangia</taxon>
        <taxon>Polyangiales</taxon>
        <taxon>Polyangiaceae</taxon>
        <taxon>Sorangium</taxon>
    </lineage>
</organism>
<dbReference type="Gene3D" id="1.10.540.10">
    <property type="entry name" value="Acyl-CoA dehydrogenase/oxidase, N-terminal domain"/>
    <property type="match status" value="1"/>
</dbReference>
<comment type="similarity">
    <text evidence="2 6">Belongs to the acyl-CoA dehydrogenase family.</text>
</comment>
<dbReference type="InterPro" id="IPR009100">
    <property type="entry name" value="AcylCoA_DH/oxidase_NM_dom_sf"/>
</dbReference>
<comment type="caution">
    <text evidence="10">The sequence shown here is derived from an EMBL/GenBank/DDBJ whole genome shotgun (WGS) entry which is preliminary data.</text>
</comment>
<evidence type="ECO:0000313" key="11">
    <source>
        <dbReference type="Proteomes" id="UP000075502"/>
    </source>
</evidence>
<evidence type="ECO:0000256" key="2">
    <source>
        <dbReference type="ARBA" id="ARBA00009347"/>
    </source>
</evidence>
<dbReference type="Gene3D" id="2.40.110.10">
    <property type="entry name" value="Butyryl-CoA Dehydrogenase, subunit A, domain 2"/>
    <property type="match status" value="1"/>
</dbReference>
<dbReference type="SUPFAM" id="SSF47203">
    <property type="entry name" value="Acyl-CoA dehydrogenase C-terminal domain-like"/>
    <property type="match status" value="1"/>
</dbReference>
<keyword evidence="5 6" id="KW-0560">Oxidoreductase</keyword>
<evidence type="ECO:0008006" key="12">
    <source>
        <dbReference type="Google" id="ProtNLM"/>
    </source>
</evidence>
<feature type="domain" description="Acyl-CoA oxidase/dehydrogenase middle" evidence="8">
    <location>
        <begin position="111"/>
        <end position="192"/>
    </location>
</feature>
<accession>A0A150TPJ4</accession>
<evidence type="ECO:0000313" key="10">
    <source>
        <dbReference type="EMBL" id="KYG06590.1"/>
    </source>
</evidence>
<dbReference type="InterPro" id="IPR009075">
    <property type="entry name" value="AcylCo_DH/oxidase_C"/>
</dbReference>
<dbReference type="EMBL" id="JEME01001614">
    <property type="protein sequence ID" value="KYG06590.1"/>
    <property type="molecule type" value="Genomic_DNA"/>
</dbReference>
<feature type="domain" description="Acyl-CoA dehydrogenase/oxidase N-terminal" evidence="9">
    <location>
        <begin position="5"/>
        <end position="106"/>
    </location>
</feature>
<dbReference type="SUPFAM" id="SSF56645">
    <property type="entry name" value="Acyl-CoA dehydrogenase NM domain-like"/>
    <property type="match status" value="1"/>
</dbReference>
<evidence type="ECO:0000256" key="1">
    <source>
        <dbReference type="ARBA" id="ARBA00001974"/>
    </source>
</evidence>
<dbReference type="InterPro" id="IPR046373">
    <property type="entry name" value="Acyl-CoA_Oxase/DH_mid-dom_sf"/>
</dbReference>
<evidence type="ECO:0000259" key="7">
    <source>
        <dbReference type="Pfam" id="PF00441"/>
    </source>
</evidence>
<sequence length="383" mass="41356">MRPELREALRPVYEDRGRLWAQMSRGEFAEPIWTALACAGAFRAILDEAPGEEPRGLAYAALAMRALGEAGFLALFPALTIAGSACILRHGSPALRAELLPEVAAGARRICFGVTESRAGFNVLETDTVARADGEEYLLSGEKSYVSGFDVAHEMLVIARTRPLEEVVRAGLPRTAGISLFLVPTGSDGLESELLPVRGECLVHPHRVAMHDVRVPRERLVGAPDQGFAALASGFNLERILIASAMLGAAHHCLAAAVERARGRKVFGDRPIGSYQAIQHPLADVRIRLEAVELLIDKAVRAFSEGAPVKETEFLANSAKYLASDVGLAAVDCAIQTLGGLGFDERHGIIQMWDAMRLLKLSPISNELILNRVGEQMLSLPRT</sequence>
<dbReference type="GO" id="GO:0003995">
    <property type="term" value="F:acyl-CoA dehydrogenase activity"/>
    <property type="evidence" value="ECO:0007669"/>
    <property type="project" value="TreeGrafter"/>
</dbReference>
<protein>
    <recommendedName>
        <fullName evidence="12">Acyl-CoA dehydrogenase</fullName>
    </recommendedName>
</protein>
<gene>
    <name evidence="10" type="ORF">BE21_03090</name>
</gene>
<proteinExistence type="inferred from homology"/>
<dbReference type="Gene3D" id="1.20.140.10">
    <property type="entry name" value="Butyryl-CoA Dehydrogenase, subunit A, domain 3"/>
    <property type="match status" value="1"/>
</dbReference>
<evidence type="ECO:0000256" key="6">
    <source>
        <dbReference type="RuleBase" id="RU362125"/>
    </source>
</evidence>
<keyword evidence="3 6" id="KW-0285">Flavoprotein</keyword>
<reference evidence="10 11" key="1">
    <citation type="submission" date="2014-02" db="EMBL/GenBank/DDBJ databases">
        <title>The small core and large imbalanced accessory genome model reveals a collaborative survival strategy of Sorangium cellulosum strains in nature.</title>
        <authorList>
            <person name="Han K."/>
            <person name="Peng R."/>
            <person name="Blom J."/>
            <person name="Li Y.-Z."/>
        </authorList>
    </citation>
    <scope>NUCLEOTIDE SEQUENCE [LARGE SCALE GENOMIC DNA]</scope>
    <source>
        <strain evidence="10 11">So0007-03</strain>
    </source>
</reference>
<dbReference type="CDD" id="cd00567">
    <property type="entry name" value="ACAD"/>
    <property type="match status" value="1"/>
</dbReference>
<keyword evidence="4 6" id="KW-0274">FAD</keyword>
<dbReference type="Pfam" id="PF00441">
    <property type="entry name" value="Acyl-CoA_dh_1"/>
    <property type="match status" value="1"/>
</dbReference>
<evidence type="ECO:0000256" key="5">
    <source>
        <dbReference type="ARBA" id="ARBA00023002"/>
    </source>
</evidence>
<dbReference type="InterPro" id="IPR006091">
    <property type="entry name" value="Acyl-CoA_Oxase/DH_mid-dom"/>
</dbReference>